<keyword evidence="5" id="KW-0970">Cilium biogenesis/degradation</keyword>
<gene>
    <name evidence="13" type="primary">TTC30A</name>
    <name evidence="13" type="ORF">RLOC_00012938</name>
</gene>
<dbReference type="Pfam" id="PF01590">
    <property type="entry name" value="GAF"/>
    <property type="match status" value="1"/>
</dbReference>
<evidence type="ECO:0000259" key="12">
    <source>
        <dbReference type="PROSITE" id="PS51845"/>
    </source>
</evidence>
<dbReference type="Gene3D" id="1.10.1300.10">
    <property type="entry name" value="3'5'-cyclic nucleotide phosphodiesterase, catalytic domain"/>
    <property type="match status" value="2"/>
</dbReference>
<feature type="binding site" evidence="10">
    <location>
        <position position="447"/>
    </location>
    <ligand>
        <name>Zn(2+)</name>
        <dbReference type="ChEBI" id="CHEBI:29105"/>
        <label>1</label>
    </ligand>
</feature>
<dbReference type="Pfam" id="PF13432">
    <property type="entry name" value="TPR_16"/>
    <property type="match status" value="2"/>
</dbReference>
<keyword evidence="11" id="KW-0378">Hydrolase</keyword>
<dbReference type="InterPro" id="IPR003607">
    <property type="entry name" value="HD/PDEase_dom"/>
</dbReference>
<dbReference type="InterPro" id="IPR019734">
    <property type="entry name" value="TPR_rpt"/>
</dbReference>
<evidence type="ECO:0000256" key="3">
    <source>
        <dbReference type="ARBA" id="ARBA00022535"/>
    </source>
</evidence>
<dbReference type="InterPro" id="IPR023088">
    <property type="entry name" value="PDEase"/>
</dbReference>
<dbReference type="EC" id="3.1.4.-" evidence="11"/>
<dbReference type="InterPro" id="IPR039941">
    <property type="entry name" value="TT30"/>
</dbReference>
<reference evidence="13 14" key="1">
    <citation type="submission" date="2017-05" db="EMBL/GenBank/DDBJ databases">
        <title>Genome of assembly of the Bengalese finch, Lonchura striata domestica.</title>
        <authorList>
            <person name="Colquitt B.M."/>
            <person name="Brainard M.S."/>
        </authorList>
    </citation>
    <scope>NUCLEOTIDE SEQUENCE [LARGE SCALE GENOMIC DNA]</scope>
    <source>
        <strain evidence="13">White83orange57</strain>
    </source>
</reference>
<dbReference type="SUPFAM" id="SSF109604">
    <property type="entry name" value="HD-domain/PDEase-like"/>
    <property type="match status" value="1"/>
</dbReference>
<keyword evidence="8" id="KW-0966">Cell projection</keyword>
<dbReference type="Gene3D" id="1.25.40.10">
    <property type="entry name" value="Tetratricopeptide repeat domain"/>
    <property type="match status" value="3"/>
</dbReference>
<keyword evidence="3" id="KW-0140">cGMP</keyword>
<keyword evidence="10 11" id="KW-0479">Metal-binding</keyword>
<evidence type="ECO:0000313" key="13">
    <source>
        <dbReference type="EMBL" id="OWK59442.1"/>
    </source>
</evidence>
<evidence type="ECO:0000256" key="7">
    <source>
        <dbReference type="ARBA" id="ARBA00023069"/>
    </source>
</evidence>
<organism evidence="13 14">
    <name type="scientific">Lonchura striata</name>
    <name type="common">white-rumped munia</name>
    <dbReference type="NCBI Taxonomy" id="40157"/>
    <lineage>
        <taxon>Eukaryota</taxon>
        <taxon>Metazoa</taxon>
        <taxon>Chordata</taxon>
        <taxon>Craniata</taxon>
        <taxon>Vertebrata</taxon>
        <taxon>Euteleostomi</taxon>
        <taxon>Archelosauria</taxon>
        <taxon>Archosauria</taxon>
        <taxon>Dinosauria</taxon>
        <taxon>Saurischia</taxon>
        <taxon>Theropoda</taxon>
        <taxon>Coelurosauria</taxon>
        <taxon>Aves</taxon>
        <taxon>Neognathae</taxon>
        <taxon>Neoaves</taxon>
        <taxon>Telluraves</taxon>
        <taxon>Australaves</taxon>
        <taxon>Passeriformes</taxon>
        <taxon>Passeroidea</taxon>
        <taxon>Estrildidae</taxon>
        <taxon>Estrildinae</taxon>
        <taxon>Lonchura</taxon>
    </lineage>
</organism>
<dbReference type="FunFam" id="1.25.40.10:FF:000211">
    <property type="entry name" value="tetratricopeptide repeat protein 30B"/>
    <property type="match status" value="1"/>
</dbReference>
<keyword evidence="7" id="KW-0969">Cilium</keyword>
<keyword evidence="6" id="KW-0802">TPR repeat</keyword>
<dbReference type="InterPro" id="IPR036971">
    <property type="entry name" value="PDEase_catalytic_dom_sf"/>
</dbReference>
<evidence type="ECO:0000256" key="2">
    <source>
        <dbReference type="ARBA" id="ARBA00009522"/>
    </source>
</evidence>
<dbReference type="InterPro" id="IPR029016">
    <property type="entry name" value="GAF-like_dom_sf"/>
</dbReference>
<sequence>MKEELIMSKDQASALDAHLLKPWGQVPVPGIGFTGTYIGMVMLLICYLCSFSDHTLLVLIEPLKAVLAPFPTGSPRKLCKDKWLLWPLKKTTEPDRHLLRAQPGVCARVMQMYLPFCGIAISNAQLFAASRKEYDRSRALLEVVNDLFEEQTDLEKIVKKIMHRAQTLLKCERCSVLLLEDIESPLDVANVKNLPEISQRTFLLISFKDSMEKSSYSDWLINNSIAELVASTGLPVNISDAYQDPRFDAEADQISGFHIRSVLCVPIWNSTHQIIGVAQVLNRLDGKSFDDADQRLFEAFVIFCGLGINNTIMYDQVKKSWAKQSVALDAANIPLVSELGIDDIHFDDFSLDVDAMITAALRMFMELGMVQKFKIDYEPCYKLYFAFQTLCRWLLTVRKNYRMVLYHNWRHAFNVCQLMFAMLTTAGFQEILTEIEILALIVGCLCHDLDHRGTNNAFQAKSGSALAQLYGTSATLEHHHFNHAVMILQSEGHNIFANLSSKDYSDLMQLLKQSILATDLTLYFEQLSWLPAIFDRNRKHELPRLQLEWIDSICMPLYECLVKLNVKLKPMLDSVAVNRGFLAHELQALKSHKSQAAALILSPENAQVFINILKGNYYTAFKNTGELIFTLYSSRLHEIPKLAKHSGPGKRLQEAPAVCASGRFAEAVSLLNRGLQKSCRSRGCLSLLGYCHYQLQEFAAAAECYEQLAALHPQLLPYRLCHAQALYKAGLFAEALRAASPLLDVPAFHRRALRLQAAVHYAQGDLPAAQSLVEEELAAAADGGSGAAEDPSERADAEVNLGCLLYRQGRHEEASGKFASAMQVLGYCPELSYNMALCSYAAKQYHAALKHISDIIKHGIHQHPELNVGMTTEGIDVRSVGNTLLLHRTALVEAFNLKAAIEYQLRNVRAAQEALTDMPPRAEEELDPVTLHNQALMNMDSQPTDGFGKLQFLLLQNPCPPETFGNLLLLYCKHQYYDLAADVLAENAHLTYKLLTPYLYNFLDAVITCQTAPEEAFHKLDDSVGTMTEQLRKLTKQVQEARQNWDDEALKKAVNEYDETLEKYIPVLMAQAKIYWDMKNYTMVEKIFHKSVEFCKEHEVWKLNVAHVLFMQENKYKEAISFYEPIVKKHYDNILDVSAIVLANLCVSYILTSQNEDAEELMRKIEKAEEQLSYDHPDKNTYHLCIVNLVIGTLYCVKGNYEFGISRIIKSLEPYNKKLSTDTWYYAKRCFLSLLENMSKHMIMLRDSVIQECLQFLKQCEQYGRNIPAVIEHPLEDNTGFLSRLGDAEHKDLEVERPLLLKEGEVAELRRKKDICSDYQRRACAASQHQQDGDFEYQCLQPRDAGNAMHHRSLLLPL</sequence>
<evidence type="ECO:0000256" key="8">
    <source>
        <dbReference type="ARBA" id="ARBA00023273"/>
    </source>
</evidence>
<evidence type="ECO:0000256" key="6">
    <source>
        <dbReference type="ARBA" id="ARBA00022803"/>
    </source>
</evidence>
<dbReference type="PRINTS" id="PR00387">
    <property type="entry name" value="PDIESTERASE1"/>
</dbReference>
<keyword evidence="14" id="KW-1185">Reference proteome</keyword>
<dbReference type="GO" id="GO:0030992">
    <property type="term" value="C:intraciliary transport particle B"/>
    <property type="evidence" value="ECO:0007669"/>
    <property type="project" value="TreeGrafter"/>
</dbReference>
<feature type="binding site" evidence="10">
    <location>
        <position position="411"/>
    </location>
    <ligand>
        <name>Zn(2+)</name>
        <dbReference type="ChEBI" id="CHEBI:29105"/>
        <label>1</label>
    </ligand>
</feature>
<feature type="binding site" evidence="10">
    <location>
        <position position="448"/>
    </location>
    <ligand>
        <name>Zn(2+)</name>
        <dbReference type="ChEBI" id="CHEBI:29105"/>
        <label>2</label>
    </ligand>
</feature>
<feature type="domain" description="PDEase" evidence="12">
    <location>
        <begin position="317"/>
        <end position="540"/>
    </location>
</feature>
<comment type="similarity">
    <text evidence="11">Belongs to the cyclic nucleotide phosphodiesterase family.</text>
</comment>
<evidence type="ECO:0000256" key="5">
    <source>
        <dbReference type="ARBA" id="ARBA00022794"/>
    </source>
</evidence>
<evidence type="ECO:0000256" key="11">
    <source>
        <dbReference type="RuleBase" id="RU363067"/>
    </source>
</evidence>
<dbReference type="Gene3D" id="3.30.450.40">
    <property type="match status" value="2"/>
</dbReference>
<dbReference type="CDD" id="cd00077">
    <property type="entry name" value="HDc"/>
    <property type="match status" value="1"/>
</dbReference>
<keyword evidence="4" id="KW-0677">Repeat</keyword>
<dbReference type="GO" id="GO:0042073">
    <property type="term" value="P:intraciliary transport"/>
    <property type="evidence" value="ECO:0007669"/>
    <property type="project" value="TreeGrafter"/>
</dbReference>
<dbReference type="PROSITE" id="PS51845">
    <property type="entry name" value="PDEASE_I_2"/>
    <property type="match status" value="1"/>
</dbReference>
<evidence type="ECO:0000313" key="14">
    <source>
        <dbReference type="Proteomes" id="UP000197619"/>
    </source>
</evidence>
<protein>
    <recommendedName>
        <fullName evidence="11">Phosphodiesterase</fullName>
        <ecNumber evidence="11">3.1.4.-</ecNumber>
    </recommendedName>
</protein>
<dbReference type="SMART" id="SM00065">
    <property type="entry name" value="GAF"/>
    <property type="match status" value="1"/>
</dbReference>
<dbReference type="PROSITE" id="PS00126">
    <property type="entry name" value="PDEASE_I_1"/>
    <property type="match status" value="1"/>
</dbReference>
<comment type="similarity">
    <text evidence="2">Belongs to the TTC30/dfy-1/fleer family.</text>
</comment>
<dbReference type="InterPro" id="IPR002073">
    <property type="entry name" value="PDEase_catalytic_dom"/>
</dbReference>
<dbReference type="Pfam" id="PF00233">
    <property type="entry name" value="PDEase_I"/>
    <property type="match status" value="1"/>
</dbReference>
<dbReference type="Proteomes" id="UP000197619">
    <property type="component" value="Unassembled WGS sequence"/>
</dbReference>
<comment type="cofactor">
    <cofactor evidence="11">
        <name>a divalent metal cation</name>
        <dbReference type="ChEBI" id="CHEBI:60240"/>
    </cofactor>
    <text evidence="11">Binds 2 divalent metal cations per subunit. Site 1 may preferentially bind zinc ions, while site 2 has a preference for magnesium and/or manganese ions.</text>
</comment>
<evidence type="ECO:0000256" key="10">
    <source>
        <dbReference type="PIRSR" id="PIRSR623088-3"/>
    </source>
</evidence>
<dbReference type="STRING" id="299123.ENSLSDP00000015252"/>
<dbReference type="GO" id="GO:0007165">
    <property type="term" value="P:signal transduction"/>
    <property type="evidence" value="ECO:0007669"/>
    <property type="project" value="InterPro"/>
</dbReference>
<dbReference type="GO" id="GO:0005879">
    <property type="term" value="C:axonemal microtubule"/>
    <property type="evidence" value="ECO:0007669"/>
    <property type="project" value="TreeGrafter"/>
</dbReference>
<accession>A0A218V1D1</accession>
<dbReference type="FunFam" id="1.25.40.10:FF:000186">
    <property type="entry name" value="Tetratricopeptide repeat domain 30A"/>
    <property type="match status" value="1"/>
</dbReference>
<dbReference type="InterPro" id="IPR023174">
    <property type="entry name" value="PDEase_CS"/>
</dbReference>
<dbReference type="InterPro" id="IPR003018">
    <property type="entry name" value="GAF"/>
</dbReference>
<dbReference type="SUPFAM" id="SSF55781">
    <property type="entry name" value="GAF domain-like"/>
    <property type="match status" value="1"/>
</dbReference>
<dbReference type="InterPro" id="IPR011990">
    <property type="entry name" value="TPR-like_helical_dom_sf"/>
</dbReference>
<dbReference type="SUPFAM" id="SSF48452">
    <property type="entry name" value="TPR-like"/>
    <property type="match status" value="2"/>
</dbReference>
<dbReference type="PANTHER" id="PTHR20931">
    <property type="entry name" value="TETRATRICOPEPTIDE REPEAT PROTEIN 30"/>
    <property type="match status" value="1"/>
</dbReference>
<name>A0A218V1D1_9PASE</name>
<dbReference type="EMBL" id="MUZQ01000078">
    <property type="protein sequence ID" value="OWK59442.1"/>
    <property type="molecule type" value="Genomic_DNA"/>
</dbReference>
<dbReference type="GO" id="GO:0004114">
    <property type="term" value="F:3',5'-cyclic-nucleotide phosphodiesterase activity"/>
    <property type="evidence" value="ECO:0007669"/>
    <property type="project" value="InterPro"/>
</dbReference>
<comment type="caution">
    <text evidence="13">The sequence shown here is derived from an EMBL/GenBank/DDBJ whole genome shotgun (WGS) entry which is preliminary data.</text>
</comment>
<evidence type="ECO:0000256" key="1">
    <source>
        <dbReference type="ARBA" id="ARBA00004138"/>
    </source>
</evidence>
<dbReference type="FunFam" id="3.30.450.40:FF:000018">
    <property type="entry name" value="Phosphodiesterase"/>
    <property type="match status" value="1"/>
</dbReference>
<feature type="binding site" evidence="10">
    <location>
        <position position="448"/>
    </location>
    <ligand>
        <name>Zn(2+)</name>
        <dbReference type="ChEBI" id="CHEBI:29105"/>
        <label>1</label>
    </ligand>
</feature>
<dbReference type="GO" id="GO:0046872">
    <property type="term" value="F:metal ion binding"/>
    <property type="evidence" value="ECO:0007669"/>
    <property type="project" value="UniProtKB-KW"/>
</dbReference>
<comment type="subcellular location">
    <subcellularLocation>
        <location evidence="1">Cell projection</location>
        <location evidence="1">Cilium</location>
    </subcellularLocation>
</comment>
<dbReference type="GO" id="GO:0120170">
    <property type="term" value="F:intraciliary transport particle B binding"/>
    <property type="evidence" value="ECO:0007669"/>
    <property type="project" value="TreeGrafter"/>
</dbReference>
<feature type="active site" description="Proton donor" evidence="9">
    <location>
        <position position="407"/>
    </location>
</feature>
<evidence type="ECO:0000256" key="9">
    <source>
        <dbReference type="PIRSR" id="PIRSR623088-1"/>
    </source>
</evidence>
<evidence type="ECO:0000256" key="4">
    <source>
        <dbReference type="ARBA" id="ARBA00022737"/>
    </source>
</evidence>
<dbReference type="PANTHER" id="PTHR20931:SF0">
    <property type="entry name" value="TETRATRICOPEPTIDE REPEAT PROTEIN 30"/>
    <property type="match status" value="1"/>
</dbReference>
<proteinExistence type="inferred from homology"/>
<dbReference type="SMART" id="SM00028">
    <property type="entry name" value="TPR"/>
    <property type="match status" value="4"/>
</dbReference>